<name>A0A3N4QKW5_9BACT</name>
<keyword evidence="2" id="KW-1185">Reference proteome</keyword>
<dbReference type="Proteomes" id="UP000278351">
    <property type="component" value="Unassembled WGS sequence"/>
</dbReference>
<dbReference type="AlphaFoldDB" id="A0A3N4QKW5"/>
<accession>A0A3N4QKW5</accession>
<dbReference type="EMBL" id="RPDH01000001">
    <property type="protein sequence ID" value="RPE12374.1"/>
    <property type="molecule type" value="Genomic_DNA"/>
</dbReference>
<gene>
    <name evidence="1" type="ORF">EGT74_02140</name>
</gene>
<organism evidence="1 2">
    <name type="scientific">Chitinophaga lutea</name>
    <dbReference type="NCBI Taxonomy" id="2488634"/>
    <lineage>
        <taxon>Bacteria</taxon>
        <taxon>Pseudomonadati</taxon>
        <taxon>Bacteroidota</taxon>
        <taxon>Chitinophagia</taxon>
        <taxon>Chitinophagales</taxon>
        <taxon>Chitinophagaceae</taxon>
        <taxon>Chitinophaga</taxon>
    </lineage>
</organism>
<protein>
    <submittedName>
        <fullName evidence="1">Uncharacterized protein</fullName>
    </submittedName>
</protein>
<comment type="caution">
    <text evidence="1">The sequence shown here is derived from an EMBL/GenBank/DDBJ whole genome shotgun (WGS) entry which is preliminary data.</text>
</comment>
<sequence length="66" mass="7655">MFVFLNRGVSNKNRASAQAAIMNLLNVIGPDAQKLRRPEKGQKRGAPKGVKQVARRRRIWRYLFYL</sequence>
<reference evidence="1 2" key="1">
    <citation type="submission" date="2018-11" db="EMBL/GenBank/DDBJ databases">
        <title>Chitinophaga lutea sp.nov., isolate from arsenic contaminated soil.</title>
        <authorList>
            <person name="Zong Y."/>
        </authorList>
    </citation>
    <scope>NUCLEOTIDE SEQUENCE [LARGE SCALE GENOMIC DNA]</scope>
    <source>
        <strain evidence="1 2">ZY74</strain>
    </source>
</reference>
<evidence type="ECO:0000313" key="2">
    <source>
        <dbReference type="Proteomes" id="UP000278351"/>
    </source>
</evidence>
<proteinExistence type="predicted"/>
<evidence type="ECO:0000313" key="1">
    <source>
        <dbReference type="EMBL" id="RPE12374.1"/>
    </source>
</evidence>